<dbReference type="OrthoDB" id="283531at2"/>
<keyword evidence="4" id="KW-0235">DNA replication</keyword>
<comment type="caution">
    <text evidence="19">The sequence shown here is derived from an EMBL/GenBank/DDBJ whole genome shotgun (WGS) entry which is preliminary data.</text>
</comment>
<dbReference type="EMBL" id="PUIA01000057">
    <property type="protein sequence ID" value="PQO27438.1"/>
    <property type="molecule type" value="Genomic_DNA"/>
</dbReference>
<dbReference type="Pfam" id="PF00293">
    <property type="entry name" value="NUDIX"/>
    <property type="match status" value="1"/>
</dbReference>
<evidence type="ECO:0000259" key="18">
    <source>
        <dbReference type="PROSITE" id="PS51462"/>
    </source>
</evidence>
<keyword evidence="8" id="KW-0460">Magnesium</keyword>
<keyword evidence="5" id="KW-0479">Metal-binding</keyword>
<reference evidence="19 20" key="1">
    <citation type="submission" date="2018-02" db="EMBL/GenBank/DDBJ databases">
        <title>Comparative genomes isolates from brazilian mangrove.</title>
        <authorList>
            <person name="Araujo J.E."/>
            <person name="Taketani R.G."/>
            <person name="Silva M.C.P."/>
            <person name="Loureco M.V."/>
            <person name="Andreote F.D."/>
        </authorList>
    </citation>
    <scope>NUCLEOTIDE SEQUENCE [LARGE SCALE GENOMIC DNA]</scope>
    <source>
        <strain evidence="19 20">HEX-2 MGV</strain>
    </source>
</reference>
<evidence type="ECO:0000313" key="20">
    <source>
        <dbReference type="Proteomes" id="UP000240009"/>
    </source>
</evidence>
<evidence type="ECO:0000256" key="11">
    <source>
        <dbReference type="ARBA" id="ARBA00036904"/>
    </source>
</evidence>
<dbReference type="SUPFAM" id="SSF55811">
    <property type="entry name" value="Nudix"/>
    <property type="match status" value="1"/>
</dbReference>
<comment type="cofactor">
    <cofactor evidence="1">
        <name>Mg(2+)</name>
        <dbReference type="ChEBI" id="CHEBI:18420"/>
    </cofactor>
</comment>
<evidence type="ECO:0000256" key="7">
    <source>
        <dbReference type="ARBA" id="ARBA00022801"/>
    </source>
</evidence>
<evidence type="ECO:0000256" key="10">
    <source>
        <dbReference type="ARBA" id="ARBA00035861"/>
    </source>
</evidence>
<dbReference type="GO" id="GO:0006260">
    <property type="term" value="P:DNA replication"/>
    <property type="evidence" value="ECO:0007669"/>
    <property type="project" value="UniProtKB-KW"/>
</dbReference>
<proteinExistence type="inferred from homology"/>
<evidence type="ECO:0000256" key="15">
    <source>
        <dbReference type="ARBA" id="ARBA00041979"/>
    </source>
</evidence>
<dbReference type="InterPro" id="IPR047127">
    <property type="entry name" value="MutT-like"/>
</dbReference>
<dbReference type="PANTHER" id="PTHR47707">
    <property type="entry name" value="8-OXO-DGTP DIPHOSPHATASE"/>
    <property type="match status" value="1"/>
</dbReference>
<evidence type="ECO:0000256" key="8">
    <source>
        <dbReference type="ARBA" id="ARBA00022842"/>
    </source>
</evidence>
<evidence type="ECO:0000256" key="17">
    <source>
        <dbReference type="RuleBase" id="RU003476"/>
    </source>
</evidence>
<keyword evidence="3" id="KW-0515">Mutator protein</keyword>
<dbReference type="GO" id="GO:0044715">
    <property type="term" value="F:8-oxo-dGDP phosphatase activity"/>
    <property type="evidence" value="ECO:0007669"/>
    <property type="project" value="TreeGrafter"/>
</dbReference>
<dbReference type="GO" id="GO:0008413">
    <property type="term" value="F:8-oxo-7,8-dihydroguanosine triphosphate pyrophosphatase activity"/>
    <property type="evidence" value="ECO:0007669"/>
    <property type="project" value="TreeGrafter"/>
</dbReference>
<dbReference type="PRINTS" id="PR00502">
    <property type="entry name" value="NUDIXFAMILY"/>
</dbReference>
<organism evidence="19 20">
    <name type="scientific">Blastopirellula marina</name>
    <dbReference type="NCBI Taxonomy" id="124"/>
    <lineage>
        <taxon>Bacteria</taxon>
        <taxon>Pseudomonadati</taxon>
        <taxon>Planctomycetota</taxon>
        <taxon>Planctomycetia</taxon>
        <taxon>Pirellulales</taxon>
        <taxon>Pirellulaceae</taxon>
        <taxon>Blastopirellula</taxon>
    </lineage>
</organism>
<evidence type="ECO:0000313" key="19">
    <source>
        <dbReference type="EMBL" id="PQO27438.1"/>
    </source>
</evidence>
<dbReference type="InterPro" id="IPR020084">
    <property type="entry name" value="NUDIX_hydrolase_CS"/>
</dbReference>
<dbReference type="InterPro" id="IPR015797">
    <property type="entry name" value="NUDIX_hydrolase-like_dom_sf"/>
</dbReference>
<dbReference type="PANTHER" id="PTHR47707:SF1">
    <property type="entry name" value="NUDIX HYDROLASE FAMILY PROTEIN"/>
    <property type="match status" value="1"/>
</dbReference>
<dbReference type="GO" id="GO:0046872">
    <property type="term" value="F:metal ion binding"/>
    <property type="evidence" value="ECO:0007669"/>
    <property type="project" value="UniProtKB-KW"/>
</dbReference>
<comment type="similarity">
    <text evidence="2 17">Belongs to the Nudix hydrolase family.</text>
</comment>
<dbReference type="Proteomes" id="UP000240009">
    <property type="component" value="Unassembled WGS sequence"/>
</dbReference>
<dbReference type="GO" id="GO:0044716">
    <property type="term" value="F:8-oxo-GDP phosphatase activity"/>
    <property type="evidence" value="ECO:0007669"/>
    <property type="project" value="TreeGrafter"/>
</dbReference>
<gene>
    <name evidence="19" type="ORF">C5Y96_18040</name>
</gene>
<evidence type="ECO:0000256" key="5">
    <source>
        <dbReference type="ARBA" id="ARBA00022723"/>
    </source>
</evidence>
<evidence type="ECO:0000256" key="2">
    <source>
        <dbReference type="ARBA" id="ARBA00005582"/>
    </source>
</evidence>
<feature type="domain" description="Nudix hydrolase" evidence="18">
    <location>
        <begin position="9"/>
        <end position="136"/>
    </location>
</feature>
<evidence type="ECO:0000256" key="3">
    <source>
        <dbReference type="ARBA" id="ARBA00022457"/>
    </source>
</evidence>
<dbReference type="EC" id="3.6.1.55" evidence="12"/>
<dbReference type="Gene3D" id="3.90.79.10">
    <property type="entry name" value="Nucleoside Triphosphate Pyrophosphohydrolase"/>
    <property type="match status" value="1"/>
</dbReference>
<dbReference type="InterPro" id="IPR000086">
    <property type="entry name" value="NUDIX_hydrolase_dom"/>
</dbReference>
<evidence type="ECO:0000256" key="12">
    <source>
        <dbReference type="ARBA" id="ARBA00038905"/>
    </source>
</evidence>
<protein>
    <recommendedName>
        <fullName evidence="13">8-oxo-dGTP diphosphatase</fullName>
        <ecNumber evidence="12">3.6.1.55</ecNumber>
    </recommendedName>
    <alternativeName>
        <fullName evidence="16">7,8-dihydro-8-oxoguanine-triphosphatase</fullName>
    </alternativeName>
    <alternativeName>
        <fullName evidence="15">Mutator protein MutT</fullName>
    </alternativeName>
    <alternativeName>
        <fullName evidence="14">dGTP pyrophosphohydrolase</fullName>
    </alternativeName>
</protein>
<sequence>MPRKSQIPIRKRAVVGVILRHNTFLTIRRSQQVVAPGKVCFPGGGIEHGESEQQALVREIREELGVTATAGQRLYETVTPWGTSVAWWHAHVEENAQFALQTAEVAETHWLAPQVLLRHPDLLTSNRDFLVAWGRSTFAIPGIAVPPDWDEISD</sequence>
<evidence type="ECO:0000256" key="14">
    <source>
        <dbReference type="ARBA" id="ARBA00041592"/>
    </source>
</evidence>
<keyword evidence="7 17" id="KW-0378">Hydrolase</keyword>
<evidence type="ECO:0000256" key="13">
    <source>
        <dbReference type="ARBA" id="ARBA00040794"/>
    </source>
</evidence>
<evidence type="ECO:0000256" key="1">
    <source>
        <dbReference type="ARBA" id="ARBA00001946"/>
    </source>
</evidence>
<dbReference type="GO" id="GO:0035539">
    <property type="term" value="F:8-oxo-7,8-dihydrodeoxyguanosine triphosphate pyrophosphatase activity"/>
    <property type="evidence" value="ECO:0007669"/>
    <property type="project" value="UniProtKB-EC"/>
</dbReference>
<comment type="catalytic activity">
    <reaction evidence="10">
        <text>8-oxo-dGTP + H2O = 8-oxo-dGMP + diphosphate + H(+)</text>
        <dbReference type="Rhea" id="RHEA:31575"/>
        <dbReference type="ChEBI" id="CHEBI:15377"/>
        <dbReference type="ChEBI" id="CHEBI:15378"/>
        <dbReference type="ChEBI" id="CHEBI:33019"/>
        <dbReference type="ChEBI" id="CHEBI:63224"/>
        <dbReference type="ChEBI" id="CHEBI:77896"/>
        <dbReference type="EC" id="3.6.1.55"/>
    </reaction>
</comment>
<dbReference type="InterPro" id="IPR020476">
    <property type="entry name" value="Nudix_hydrolase"/>
</dbReference>
<evidence type="ECO:0000256" key="6">
    <source>
        <dbReference type="ARBA" id="ARBA00022763"/>
    </source>
</evidence>
<comment type="catalytic activity">
    <reaction evidence="11">
        <text>8-oxo-GTP + H2O = 8-oxo-GMP + diphosphate + H(+)</text>
        <dbReference type="Rhea" id="RHEA:67616"/>
        <dbReference type="ChEBI" id="CHEBI:15377"/>
        <dbReference type="ChEBI" id="CHEBI:15378"/>
        <dbReference type="ChEBI" id="CHEBI:33019"/>
        <dbReference type="ChEBI" id="CHEBI:143553"/>
        <dbReference type="ChEBI" id="CHEBI:145694"/>
    </reaction>
</comment>
<dbReference type="PROSITE" id="PS51462">
    <property type="entry name" value="NUDIX"/>
    <property type="match status" value="1"/>
</dbReference>
<dbReference type="PROSITE" id="PS00893">
    <property type="entry name" value="NUDIX_BOX"/>
    <property type="match status" value="1"/>
</dbReference>
<dbReference type="RefSeq" id="WP_105356181.1">
    <property type="nucleotide sequence ID" value="NZ_PUIA01000057.1"/>
</dbReference>
<accession>A0A2S8F5K0</accession>
<evidence type="ECO:0000256" key="9">
    <source>
        <dbReference type="ARBA" id="ARBA00023204"/>
    </source>
</evidence>
<name>A0A2S8F5K0_9BACT</name>
<evidence type="ECO:0000256" key="4">
    <source>
        <dbReference type="ARBA" id="ARBA00022705"/>
    </source>
</evidence>
<keyword evidence="6" id="KW-0227">DNA damage</keyword>
<dbReference type="AlphaFoldDB" id="A0A2S8F5K0"/>
<keyword evidence="9" id="KW-0234">DNA repair</keyword>
<evidence type="ECO:0000256" key="16">
    <source>
        <dbReference type="ARBA" id="ARBA00042798"/>
    </source>
</evidence>
<dbReference type="GO" id="GO:0006281">
    <property type="term" value="P:DNA repair"/>
    <property type="evidence" value="ECO:0007669"/>
    <property type="project" value="UniProtKB-KW"/>
</dbReference>